<dbReference type="Gene3D" id="3.90.1300.10">
    <property type="entry name" value="Amidase signature (AS) domain"/>
    <property type="match status" value="1"/>
</dbReference>
<dbReference type="RefSeq" id="WP_211695703.1">
    <property type="nucleotide sequence ID" value="NZ_CP046600.1"/>
</dbReference>
<dbReference type="PROSITE" id="PS00571">
    <property type="entry name" value="AMIDASES"/>
    <property type="match status" value="1"/>
</dbReference>
<dbReference type="KEGG" id="mspg:F6B93_14465"/>
<keyword evidence="6" id="KW-1185">Reference proteome</keyword>
<evidence type="ECO:0000256" key="1">
    <source>
        <dbReference type="ARBA" id="ARBA00001311"/>
    </source>
</evidence>
<dbReference type="InterPro" id="IPR020556">
    <property type="entry name" value="Amidase_CS"/>
</dbReference>
<protein>
    <recommendedName>
        <fullName evidence="3">amidase</fullName>
        <ecNumber evidence="3">3.5.1.4</ecNumber>
    </recommendedName>
</protein>
<dbReference type="SUPFAM" id="SSF75304">
    <property type="entry name" value="Amidase signature (AS) enzymes"/>
    <property type="match status" value="1"/>
</dbReference>
<evidence type="ECO:0000313" key="6">
    <source>
        <dbReference type="Proteomes" id="UP000682202"/>
    </source>
</evidence>
<accession>A0A975PXS4</accession>
<organism evidence="5 6">
    <name type="scientific">Mycobacterium spongiae</name>
    <dbReference type="NCBI Taxonomy" id="886343"/>
    <lineage>
        <taxon>Bacteria</taxon>
        <taxon>Bacillati</taxon>
        <taxon>Actinomycetota</taxon>
        <taxon>Actinomycetes</taxon>
        <taxon>Mycobacteriales</taxon>
        <taxon>Mycobacteriaceae</taxon>
        <taxon>Mycobacterium</taxon>
    </lineage>
</organism>
<feature type="domain" description="Amidase" evidence="4">
    <location>
        <begin position="29"/>
        <end position="458"/>
    </location>
</feature>
<dbReference type="EMBL" id="CP046600">
    <property type="protein sequence ID" value="QUR68129.1"/>
    <property type="molecule type" value="Genomic_DNA"/>
</dbReference>
<dbReference type="PANTHER" id="PTHR11895:SF7">
    <property type="entry name" value="GLUTAMYL-TRNA(GLN) AMIDOTRANSFERASE SUBUNIT A, MITOCHONDRIAL"/>
    <property type="match status" value="1"/>
</dbReference>
<dbReference type="PANTHER" id="PTHR11895">
    <property type="entry name" value="TRANSAMIDASE"/>
    <property type="match status" value="1"/>
</dbReference>
<dbReference type="GO" id="GO:0004040">
    <property type="term" value="F:amidase activity"/>
    <property type="evidence" value="ECO:0007669"/>
    <property type="project" value="UniProtKB-EC"/>
</dbReference>
<evidence type="ECO:0000259" key="4">
    <source>
        <dbReference type="Pfam" id="PF01425"/>
    </source>
</evidence>
<sequence>MSALAEQTRWMDATDQAKLVASGEVSPSELLEAAIERIERIDPALNAVVIRWFDHARETAASADLPNGAFRGVPFLIKDLYATYAGQRISNGNLAFKEAHVIAEADTTLVSRYRAAGLVIAGRTNSPELGTVPTTEPVAWGPTHNPWDTTRTPGGSSGGAAAAVASGMVPFAHASDGGGSIRIPASCCGLVGLKPSQGRITLGPAREESSLAVEHCVSRTVRDTAALLDATRGPGIGDTVIAPPPTRPYVDELGVDPGQLRIGILDHHPQGGHVDAEVTHATQAVGRLLESLGHHVEASWPLALEDTTFSSKFGALWSANVGLARRRFEDQLGRRLADNELEPVNRAQADFAKHFTSVDYAQALSAIASFRRALQSWWHDGWDLLLTPTVAELPITLGTIANDPEHPMAPMRRSGEFVPFTPPFNTSGQPAISLPLEWTAQGLPVGVQLAAAYGREDVLIRIASQLEHANPWAHRTPNI</sequence>
<dbReference type="AlphaFoldDB" id="A0A975PXS4"/>
<reference evidence="5" key="1">
    <citation type="submission" date="2019-12" db="EMBL/GenBank/DDBJ databases">
        <title>Mycobacterium spongiae sp. nov.</title>
        <authorList>
            <person name="Stinear T."/>
        </authorList>
    </citation>
    <scope>NUCLEOTIDE SEQUENCE</scope>
    <source>
        <strain evidence="5">FSD4b-SM</strain>
    </source>
</reference>
<dbReference type="EC" id="3.5.1.4" evidence="3"/>
<dbReference type="InterPro" id="IPR036928">
    <property type="entry name" value="AS_sf"/>
</dbReference>
<evidence type="ECO:0000256" key="3">
    <source>
        <dbReference type="ARBA" id="ARBA00012922"/>
    </source>
</evidence>
<comment type="similarity">
    <text evidence="2">Belongs to the amidase family.</text>
</comment>
<evidence type="ECO:0000256" key="2">
    <source>
        <dbReference type="ARBA" id="ARBA00009199"/>
    </source>
</evidence>
<proteinExistence type="inferred from homology"/>
<dbReference type="Pfam" id="PF01425">
    <property type="entry name" value="Amidase"/>
    <property type="match status" value="1"/>
</dbReference>
<dbReference type="Proteomes" id="UP000682202">
    <property type="component" value="Chromosome"/>
</dbReference>
<gene>
    <name evidence="5" type="ORF">F6B93_14465</name>
</gene>
<dbReference type="InterPro" id="IPR023631">
    <property type="entry name" value="Amidase_dom"/>
</dbReference>
<comment type="catalytic activity">
    <reaction evidence="1">
        <text>a monocarboxylic acid amide + H2O = a monocarboxylate + NH4(+)</text>
        <dbReference type="Rhea" id="RHEA:12020"/>
        <dbReference type="ChEBI" id="CHEBI:15377"/>
        <dbReference type="ChEBI" id="CHEBI:28938"/>
        <dbReference type="ChEBI" id="CHEBI:35757"/>
        <dbReference type="ChEBI" id="CHEBI:83628"/>
        <dbReference type="EC" id="3.5.1.4"/>
    </reaction>
</comment>
<evidence type="ECO:0000313" key="5">
    <source>
        <dbReference type="EMBL" id="QUR68129.1"/>
    </source>
</evidence>
<dbReference type="InterPro" id="IPR000120">
    <property type="entry name" value="Amidase"/>
</dbReference>
<name>A0A975PXS4_9MYCO</name>